<dbReference type="Gene3D" id="1.25.40.10">
    <property type="entry name" value="Tetratricopeptide repeat domain"/>
    <property type="match status" value="1"/>
</dbReference>
<dbReference type="PANTHER" id="PTHR47926">
    <property type="entry name" value="PENTATRICOPEPTIDE REPEAT-CONTAINING PROTEIN"/>
    <property type="match status" value="1"/>
</dbReference>
<dbReference type="Proteomes" id="UP001279734">
    <property type="component" value="Unassembled WGS sequence"/>
</dbReference>
<dbReference type="PANTHER" id="PTHR47926:SF382">
    <property type="entry name" value="PENTACOTRIPEPTIDE-REPEAT REGION OF PRORP DOMAIN-CONTAINING PROTEIN"/>
    <property type="match status" value="1"/>
</dbReference>
<proteinExistence type="predicted"/>
<protein>
    <recommendedName>
        <fullName evidence="4">Pentatricopeptide repeat-containing protein</fullName>
    </recommendedName>
</protein>
<evidence type="ECO:0000313" key="3">
    <source>
        <dbReference type="Proteomes" id="UP001279734"/>
    </source>
</evidence>
<keyword evidence="3" id="KW-1185">Reference proteome</keyword>
<dbReference type="InterPro" id="IPR011990">
    <property type="entry name" value="TPR-like_helical_dom_sf"/>
</dbReference>
<comment type="caution">
    <text evidence="2">The sequence shown here is derived from an EMBL/GenBank/DDBJ whole genome shotgun (WGS) entry which is preliminary data.</text>
</comment>
<dbReference type="EMBL" id="BSYO01000022">
    <property type="protein sequence ID" value="GMH20501.1"/>
    <property type="molecule type" value="Genomic_DNA"/>
</dbReference>
<reference evidence="2" key="1">
    <citation type="submission" date="2023-05" db="EMBL/GenBank/DDBJ databases">
        <title>Nepenthes gracilis genome sequencing.</title>
        <authorList>
            <person name="Fukushima K."/>
        </authorList>
    </citation>
    <scope>NUCLEOTIDE SEQUENCE</scope>
    <source>
        <strain evidence="2">SING2019-196</strain>
    </source>
</reference>
<gene>
    <name evidence="2" type="ORF">Nepgr_022342</name>
</gene>
<dbReference type="InterPro" id="IPR002885">
    <property type="entry name" value="PPR_rpt"/>
</dbReference>
<dbReference type="GO" id="GO:0003723">
    <property type="term" value="F:RNA binding"/>
    <property type="evidence" value="ECO:0007669"/>
    <property type="project" value="InterPro"/>
</dbReference>
<evidence type="ECO:0000256" key="1">
    <source>
        <dbReference type="ARBA" id="ARBA00022737"/>
    </source>
</evidence>
<sequence>MPILDSSEDIQVLQTRVQRNNGDSVKQVLVKRNNLPTKDATWEDELTATCSCLNGFHKVIMAFGRAKMWFPVACWSNKVEVSYWLLCLMLGLPAITAQHVKLFAYFDSVPECGKRLRLRSEQLQRLAGFEGDTVLANALIHSYASSMMKVYALHGQASGALELFSKMNVKPDAAPFVALLSACGHAGLVVGANVLDNLSEHYGVVPALDHYACMVNMFRHAGHILEAKNLLS</sequence>
<organism evidence="2 3">
    <name type="scientific">Nepenthes gracilis</name>
    <name type="common">Slender pitcher plant</name>
    <dbReference type="NCBI Taxonomy" id="150966"/>
    <lineage>
        <taxon>Eukaryota</taxon>
        <taxon>Viridiplantae</taxon>
        <taxon>Streptophyta</taxon>
        <taxon>Embryophyta</taxon>
        <taxon>Tracheophyta</taxon>
        <taxon>Spermatophyta</taxon>
        <taxon>Magnoliopsida</taxon>
        <taxon>eudicotyledons</taxon>
        <taxon>Gunneridae</taxon>
        <taxon>Pentapetalae</taxon>
        <taxon>Caryophyllales</taxon>
        <taxon>Nepenthaceae</taxon>
        <taxon>Nepenthes</taxon>
    </lineage>
</organism>
<dbReference type="GO" id="GO:0009451">
    <property type="term" value="P:RNA modification"/>
    <property type="evidence" value="ECO:0007669"/>
    <property type="project" value="InterPro"/>
</dbReference>
<name>A0AAD3T0N2_NEPGR</name>
<dbReference type="AlphaFoldDB" id="A0AAD3T0N2"/>
<evidence type="ECO:0000313" key="2">
    <source>
        <dbReference type="EMBL" id="GMH20501.1"/>
    </source>
</evidence>
<dbReference type="Pfam" id="PF01535">
    <property type="entry name" value="PPR"/>
    <property type="match status" value="1"/>
</dbReference>
<evidence type="ECO:0008006" key="4">
    <source>
        <dbReference type="Google" id="ProtNLM"/>
    </source>
</evidence>
<keyword evidence="1" id="KW-0677">Repeat</keyword>
<accession>A0AAD3T0N2</accession>
<dbReference type="InterPro" id="IPR046960">
    <property type="entry name" value="PPR_At4g14850-like_plant"/>
</dbReference>